<dbReference type="InterPro" id="IPR015424">
    <property type="entry name" value="PyrdxlP-dep_Trfase"/>
</dbReference>
<feature type="domain" description="Aminotransferase class I/classII large" evidence="7">
    <location>
        <begin position="68"/>
        <end position="383"/>
    </location>
</feature>
<dbReference type="InterPro" id="IPR004839">
    <property type="entry name" value="Aminotransferase_I/II_large"/>
</dbReference>
<keyword evidence="6" id="KW-0663">Pyridoxal phosphate</keyword>
<dbReference type="Gene3D" id="3.90.1150.10">
    <property type="entry name" value="Aspartate Aminotransferase, domain 1"/>
    <property type="match status" value="1"/>
</dbReference>
<name>A0A381NTT2_9ZZZZ</name>
<dbReference type="Pfam" id="PF00155">
    <property type="entry name" value="Aminotran_1_2"/>
    <property type="match status" value="1"/>
</dbReference>
<keyword evidence="4" id="KW-0032">Aminotransferase</keyword>
<dbReference type="GO" id="GO:1901605">
    <property type="term" value="P:alpha-amino acid metabolic process"/>
    <property type="evidence" value="ECO:0007669"/>
    <property type="project" value="TreeGrafter"/>
</dbReference>
<evidence type="ECO:0000256" key="5">
    <source>
        <dbReference type="ARBA" id="ARBA00022679"/>
    </source>
</evidence>
<evidence type="ECO:0000256" key="3">
    <source>
        <dbReference type="ARBA" id="ARBA00011738"/>
    </source>
</evidence>
<gene>
    <name evidence="8" type="ORF">METZ01_LOCUS10543</name>
</gene>
<dbReference type="GO" id="GO:0030170">
    <property type="term" value="F:pyridoxal phosphate binding"/>
    <property type="evidence" value="ECO:0007669"/>
    <property type="project" value="InterPro"/>
</dbReference>
<protein>
    <recommendedName>
        <fullName evidence="7">Aminotransferase class I/classII large domain-containing protein</fullName>
    </recommendedName>
</protein>
<dbReference type="EMBL" id="UINC01000573">
    <property type="protein sequence ID" value="SUZ57689.1"/>
    <property type="molecule type" value="Genomic_DNA"/>
</dbReference>
<dbReference type="FunFam" id="3.40.640.10:FF:000053">
    <property type="entry name" value="Aminotransferase, class I"/>
    <property type="match status" value="1"/>
</dbReference>
<evidence type="ECO:0000256" key="4">
    <source>
        <dbReference type="ARBA" id="ARBA00022576"/>
    </source>
</evidence>
<dbReference type="Gene3D" id="3.40.640.10">
    <property type="entry name" value="Type I PLP-dependent aspartate aminotransferase-like (Major domain)"/>
    <property type="match status" value="1"/>
</dbReference>
<sequence>MTSRNIDYSILFNKDLPSPSGRWQGHPKYNFVGGHSDPNLVPMNRFIESAANVFQGDPRNIAMYNYEGGPQGILTLRSFLARKLAAERGIHITTDEILITSGSGQGIELINEILLDAGDTVIVESFTFSGALSNLRRRGVNFVGVDVDQKGIRMDHLKDILEDLRRNGIRPKYIYTIPTLQNPTGTVMTMERRYQLINLSEEYEVPIFEDECYADLIFEGEYEKAIRALDDSNRVLHIGSFSKSLGPGIRLGYVVASWDVMSRLISRKNDAGTGVMDQMIVGDYFSNHYDDHIQDMRRALKRKCDVLSAALREHFGPLVDFEEPRGGMYLWVKLPPGIDSRDFVQTALDEGVAYNPGPDWSADPDAAANYIRLCFALPSEIEIWEGIAKLAKVFQLE</sequence>
<dbReference type="InterPro" id="IPR050859">
    <property type="entry name" value="Class-I_PLP-dep_aminotransf"/>
</dbReference>
<dbReference type="PANTHER" id="PTHR42790">
    <property type="entry name" value="AMINOTRANSFERASE"/>
    <property type="match status" value="1"/>
</dbReference>
<organism evidence="8">
    <name type="scientific">marine metagenome</name>
    <dbReference type="NCBI Taxonomy" id="408172"/>
    <lineage>
        <taxon>unclassified sequences</taxon>
        <taxon>metagenomes</taxon>
        <taxon>ecological metagenomes</taxon>
    </lineage>
</organism>
<evidence type="ECO:0000256" key="2">
    <source>
        <dbReference type="ARBA" id="ARBA00007441"/>
    </source>
</evidence>
<dbReference type="InterPro" id="IPR015421">
    <property type="entry name" value="PyrdxlP-dep_Trfase_major"/>
</dbReference>
<comment type="similarity">
    <text evidence="2">Belongs to the class-I pyridoxal-phosphate-dependent aminotransferase family.</text>
</comment>
<dbReference type="InterPro" id="IPR015422">
    <property type="entry name" value="PyrdxlP-dep_Trfase_small"/>
</dbReference>
<proteinExistence type="inferred from homology"/>
<comment type="cofactor">
    <cofactor evidence="1">
        <name>pyridoxal 5'-phosphate</name>
        <dbReference type="ChEBI" id="CHEBI:597326"/>
    </cofactor>
</comment>
<evidence type="ECO:0000313" key="8">
    <source>
        <dbReference type="EMBL" id="SUZ57689.1"/>
    </source>
</evidence>
<dbReference type="SUPFAM" id="SSF53383">
    <property type="entry name" value="PLP-dependent transferases"/>
    <property type="match status" value="1"/>
</dbReference>
<accession>A0A381NTT2</accession>
<evidence type="ECO:0000256" key="6">
    <source>
        <dbReference type="ARBA" id="ARBA00022898"/>
    </source>
</evidence>
<keyword evidence="5" id="KW-0808">Transferase</keyword>
<dbReference type="PANTHER" id="PTHR42790:SF19">
    <property type="entry name" value="KYNURENINE_ALPHA-AMINOADIPATE AMINOTRANSFERASE, MITOCHONDRIAL"/>
    <property type="match status" value="1"/>
</dbReference>
<evidence type="ECO:0000259" key="7">
    <source>
        <dbReference type="Pfam" id="PF00155"/>
    </source>
</evidence>
<dbReference type="GO" id="GO:0008483">
    <property type="term" value="F:transaminase activity"/>
    <property type="evidence" value="ECO:0007669"/>
    <property type="project" value="UniProtKB-KW"/>
</dbReference>
<comment type="subunit">
    <text evidence="3">Homodimer.</text>
</comment>
<reference evidence="8" key="1">
    <citation type="submission" date="2018-05" db="EMBL/GenBank/DDBJ databases">
        <authorList>
            <person name="Lanie J.A."/>
            <person name="Ng W.-L."/>
            <person name="Kazmierczak K.M."/>
            <person name="Andrzejewski T.M."/>
            <person name="Davidsen T.M."/>
            <person name="Wayne K.J."/>
            <person name="Tettelin H."/>
            <person name="Glass J.I."/>
            <person name="Rusch D."/>
            <person name="Podicherti R."/>
            <person name="Tsui H.-C.T."/>
            <person name="Winkler M.E."/>
        </authorList>
    </citation>
    <scope>NUCLEOTIDE SEQUENCE</scope>
</reference>
<evidence type="ECO:0000256" key="1">
    <source>
        <dbReference type="ARBA" id="ARBA00001933"/>
    </source>
</evidence>
<dbReference type="CDD" id="cd00609">
    <property type="entry name" value="AAT_like"/>
    <property type="match status" value="1"/>
</dbReference>
<dbReference type="AlphaFoldDB" id="A0A381NTT2"/>